<accession>A0ABV3R3A6</accession>
<comment type="similarity">
    <text evidence="1">Belongs to the peptidase S58 family.</text>
</comment>
<dbReference type="Pfam" id="PF03576">
    <property type="entry name" value="Peptidase_S58"/>
    <property type="match status" value="1"/>
</dbReference>
<evidence type="ECO:0000313" key="3">
    <source>
        <dbReference type="EMBL" id="MEW9807733.1"/>
    </source>
</evidence>
<dbReference type="InterPro" id="IPR016117">
    <property type="entry name" value="ArgJ-like_dom_sf"/>
</dbReference>
<protein>
    <submittedName>
        <fullName evidence="3">P1 family peptidase</fullName>
    </submittedName>
</protein>
<dbReference type="RefSeq" id="WP_367724916.1">
    <property type="nucleotide sequence ID" value="NZ_JBFOCI010000005.1"/>
</dbReference>
<dbReference type="Gene3D" id="3.60.70.12">
    <property type="entry name" value="L-amino peptidase D-ALA esterase/amidase"/>
    <property type="match status" value="1"/>
</dbReference>
<dbReference type="PANTHER" id="PTHR36512">
    <property type="entry name" value="D-AMINOPEPTIDASE"/>
    <property type="match status" value="1"/>
</dbReference>
<name>A0ABV3R3A6_9HYPH</name>
<dbReference type="EMBL" id="JBFOCI010000005">
    <property type="protein sequence ID" value="MEW9807733.1"/>
    <property type="molecule type" value="Genomic_DNA"/>
</dbReference>
<proteinExistence type="inferred from homology"/>
<reference evidence="3 4" key="1">
    <citation type="submission" date="2024-06" db="EMBL/GenBank/DDBJ databases">
        <authorList>
            <person name="Tuo L."/>
        </authorList>
    </citation>
    <scope>NUCLEOTIDE SEQUENCE [LARGE SCALE GENOMIC DNA]</scope>
    <source>
        <strain evidence="3 4">ZMM04-5</strain>
    </source>
</reference>
<dbReference type="PANTHER" id="PTHR36512:SF3">
    <property type="entry name" value="BLR5678 PROTEIN"/>
    <property type="match status" value="1"/>
</dbReference>
<evidence type="ECO:0000313" key="4">
    <source>
        <dbReference type="Proteomes" id="UP001556196"/>
    </source>
</evidence>
<evidence type="ECO:0000256" key="2">
    <source>
        <dbReference type="SAM" id="MobiDB-lite"/>
    </source>
</evidence>
<dbReference type="Proteomes" id="UP001556196">
    <property type="component" value="Unassembled WGS sequence"/>
</dbReference>
<sequence>MTNRQDPHLATPSGKPRARSFGLPFDGEPGQNNAITDVPGVTVGYATLISGDGALVSGRGPVRTGVTAILPRPRDRIAEPVFAGIFSGNGNGELTGSHLIEEIGAFNLPITITNTHSCGVARDGTLRWAHGLAPGALDDAWALPVAGETYDGFLNDINGHHLTFDHVTAALDGASSGPIEEGSVGGGTGMITCAFKAGSGTASRLVGWEGRRYALGVFVQSNFGERRNLTVRGVRAGPELAEPAIREGTARAEKSSIIAIVATDAPLMPHQLKRIARRVPLGVAATGGYGYHSSGDIFLAFSTANAEAATGASGRLAHAEYVPDVDIDRFFDATVQATEEAILNSLTANEDMTGRDGNHVPALPKDWLRTRFREETSSAIR</sequence>
<feature type="region of interest" description="Disordered" evidence="2">
    <location>
        <begin position="1"/>
        <end position="34"/>
    </location>
</feature>
<keyword evidence="4" id="KW-1185">Reference proteome</keyword>
<evidence type="ECO:0000256" key="1">
    <source>
        <dbReference type="ARBA" id="ARBA00007068"/>
    </source>
</evidence>
<dbReference type="InterPro" id="IPR005321">
    <property type="entry name" value="Peptidase_S58_DmpA"/>
</dbReference>
<dbReference type="SUPFAM" id="SSF56266">
    <property type="entry name" value="DmpA/ArgJ-like"/>
    <property type="match status" value="1"/>
</dbReference>
<organism evidence="3 4">
    <name type="scientific">Mesorhizobium marinum</name>
    <dbReference type="NCBI Taxonomy" id="3228790"/>
    <lineage>
        <taxon>Bacteria</taxon>
        <taxon>Pseudomonadati</taxon>
        <taxon>Pseudomonadota</taxon>
        <taxon>Alphaproteobacteria</taxon>
        <taxon>Hyphomicrobiales</taxon>
        <taxon>Phyllobacteriaceae</taxon>
        <taxon>Mesorhizobium</taxon>
    </lineage>
</organism>
<gene>
    <name evidence="3" type="ORF">ABUE31_17215</name>
</gene>
<dbReference type="CDD" id="cd02253">
    <property type="entry name" value="DmpA"/>
    <property type="match status" value="1"/>
</dbReference>
<comment type="caution">
    <text evidence="3">The sequence shown here is derived from an EMBL/GenBank/DDBJ whole genome shotgun (WGS) entry which is preliminary data.</text>
</comment>